<organism evidence="2 3">
    <name type="scientific">Discina gigas</name>
    <dbReference type="NCBI Taxonomy" id="1032678"/>
    <lineage>
        <taxon>Eukaryota</taxon>
        <taxon>Fungi</taxon>
        <taxon>Dikarya</taxon>
        <taxon>Ascomycota</taxon>
        <taxon>Pezizomycotina</taxon>
        <taxon>Pezizomycetes</taxon>
        <taxon>Pezizales</taxon>
        <taxon>Discinaceae</taxon>
        <taxon>Discina</taxon>
    </lineage>
</organism>
<keyword evidence="2" id="KW-0418">Kinase</keyword>
<evidence type="ECO:0000259" key="1">
    <source>
        <dbReference type="PROSITE" id="PS50011"/>
    </source>
</evidence>
<dbReference type="Pfam" id="PF12796">
    <property type="entry name" value="Ank_2"/>
    <property type="match status" value="1"/>
</dbReference>
<dbReference type="Gene3D" id="1.25.40.20">
    <property type="entry name" value="Ankyrin repeat-containing domain"/>
    <property type="match status" value="2"/>
</dbReference>
<dbReference type="PANTHER" id="PTHR24347">
    <property type="entry name" value="SERINE/THREONINE-PROTEIN KINASE"/>
    <property type="match status" value="1"/>
</dbReference>
<dbReference type="SUPFAM" id="SSF56112">
    <property type="entry name" value="Protein kinase-like (PK-like)"/>
    <property type="match status" value="1"/>
</dbReference>
<dbReference type="InterPro" id="IPR000719">
    <property type="entry name" value="Prot_kinase_dom"/>
</dbReference>
<dbReference type="PROSITE" id="PS50011">
    <property type="entry name" value="PROTEIN_KINASE_DOM"/>
    <property type="match status" value="1"/>
</dbReference>
<comment type="caution">
    <text evidence="2">The sequence shown here is derived from an EMBL/GenBank/DDBJ whole genome shotgun (WGS) entry which is preliminary data.</text>
</comment>
<keyword evidence="3" id="KW-1185">Reference proteome</keyword>
<evidence type="ECO:0000313" key="2">
    <source>
        <dbReference type="EMBL" id="KAL0638999.1"/>
    </source>
</evidence>
<dbReference type="InterPro" id="IPR036770">
    <property type="entry name" value="Ankyrin_rpt-contain_sf"/>
</dbReference>
<reference evidence="2 3" key="1">
    <citation type="submission" date="2024-02" db="EMBL/GenBank/DDBJ databases">
        <title>Discinaceae phylogenomics.</title>
        <authorList>
            <person name="Dirks A.C."/>
            <person name="James T.Y."/>
        </authorList>
    </citation>
    <scope>NUCLEOTIDE SEQUENCE [LARGE SCALE GENOMIC DNA]</scope>
    <source>
        <strain evidence="2 3">ACD0624</strain>
    </source>
</reference>
<dbReference type="PROSITE" id="PS00108">
    <property type="entry name" value="PROTEIN_KINASE_ST"/>
    <property type="match status" value="1"/>
</dbReference>
<evidence type="ECO:0000313" key="3">
    <source>
        <dbReference type="Proteomes" id="UP001447188"/>
    </source>
</evidence>
<dbReference type="Proteomes" id="UP001447188">
    <property type="component" value="Unassembled WGS sequence"/>
</dbReference>
<dbReference type="InterPro" id="IPR002110">
    <property type="entry name" value="Ankyrin_rpt"/>
</dbReference>
<sequence>MDDSQRDLEDYNMDGTTLAKGKTTHATSGAAATSQLGTWLSDGVLGDGKFGAVSRQRRAVTGTSRAVKILKLGTQSNIRREIRMMIFLKNYRRLFVDFYAWYELDFTFIVMEYVSGGDLMAYVRNVGALAEGVARGIAEQILQALFIMHEHEYMHCDIKPENILVAGTNPVRIKVADFGQTKTIEGSYNSTSGTRAWAAPEQSTPNYKEPVDMWAAGCVVYFLLTSLTPFVSDHDQSPIAIVQAHTFAAWPRVPRNKFQLHCTQRIPGDQIIVRGVSNAANDFLNNLIVREPTSRMPVYTALRHNWICNTTPLESALQRGDLPLSRLLARLDFRYQHVWADPLPGDVSEVVLRFAAANGHRDLAALVLQTIPADYSPPLLTNWPNTSHALIGAAKIGNLAIIDLLLNSDWYVRQDVSGLVLQHAAEAALLAGHNHVLLVLMPRIPLRVACGARFSGLIAGHSDRIILLAVIDRYKQYSVCLLSGVVSFGVNIGGGSPAYQHWFPTMLLSAARRGNIANLQLLLSDPPSSPLQIADQVLQTAASLGYLPIVRLLLEHFPTEIGVTTARLDAGLNNAVVTGHVDVVQYLLARGALPCSTAIGEAVWQNHKGVMRLLTRVLIHENTSPRVSTARRVSDEAIAHCDLWRLRWPETSPLNWISNIHKAAATGDLQVVQFLLQLNHPPEERNVLLSAALVGAAEAGQTRIVQYLHTAGIDIKNPEPWCRAAYNGHVAVLELLLGCGKPPATVLAEAVRLAVKAGHIGVVILLLDHGAVWNGPAEPVLIGVLAAFARGRALPQIGAPASRR</sequence>
<dbReference type="Gene3D" id="1.10.510.10">
    <property type="entry name" value="Transferase(Phosphotransferase) domain 1"/>
    <property type="match status" value="1"/>
</dbReference>
<accession>A0ABR3GSV3</accession>
<gene>
    <name evidence="2" type="primary">RAD53_2</name>
    <name evidence="2" type="ORF">Q9L58_001880</name>
</gene>
<dbReference type="SUPFAM" id="SSF48403">
    <property type="entry name" value="Ankyrin repeat"/>
    <property type="match status" value="2"/>
</dbReference>
<proteinExistence type="predicted"/>
<dbReference type="SMART" id="SM00248">
    <property type="entry name" value="ANK"/>
    <property type="match status" value="6"/>
</dbReference>
<dbReference type="GO" id="GO:0004674">
    <property type="term" value="F:protein serine/threonine kinase activity"/>
    <property type="evidence" value="ECO:0007669"/>
    <property type="project" value="UniProtKB-EC"/>
</dbReference>
<dbReference type="InterPro" id="IPR008271">
    <property type="entry name" value="Ser/Thr_kinase_AS"/>
</dbReference>
<dbReference type="SMART" id="SM00220">
    <property type="entry name" value="S_TKc"/>
    <property type="match status" value="1"/>
</dbReference>
<name>A0ABR3GSV3_9PEZI</name>
<protein>
    <submittedName>
        <fullName evidence="2">Protein kinase protein rad53</fullName>
        <ecNumber evidence="2">2.7.11.1</ecNumber>
    </submittedName>
</protein>
<dbReference type="Gene3D" id="3.30.200.20">
    <property type="entry name" value="Phosphorylase Kinase, domain 1"/>
    <property type="match status" value="1"/>
</dbReference>
<dbReference type="Pfam" id="PF00069">
    <property type="entry name" value="Pkinase"/>
    <property type="match status" value="1"/>
</dbReference>
<keyword evidence="2" id="KW-0808">Transferase</keyword>
<dbReference type="EMBL" id="JBBBZM010000015">
    <property type="protein sequence ID" value="KAL0638999.1"/>
    <property type="molecule type" value="Genomic_DNA"/>
</dbReference>
<feature type="domain" description="Protein kinase" evidence="1">
    <location>
        <begin position="39"/>
        <end position="307"/>
    </location>
</feature>
<dbReference type="InterPro" id="IPR011009">
    <property type="entry name" value="Kinase-like_dom_sf"/>
</dbReference>
<dbReference type="EC" id="2.7.11.1" evidence="2"/>